<dbReference type="OrthoDB" id="9803035at2"/>
<reference evidence="4 5" key="1">
    <citation type="journal article" date="2015" name="Genome Announc.">
        <title>Expanding the biotechnology potential of lactobacilli through comparative genomics of 213 strains and associated genera.</title>
        <authorList>
            <person name="Sun Z."/>
            <person name="Harris H.M."/>
            <person name="McCann A."/>
            <person name="Guo C."/>
            <person name="Argimon S."/>
            <person name="Zhang W."/>
            <person name="Yang X."/>
            <person name="Jeffery I.B."/>
            <person name="Cooney J.C."/>
            <person name="Kagawa T.F."/>
            <person name="Liu W."/>
            <person name="Song Y."/>
            <person name="Salvetti E."/>
            <person name="Wrobel A."/>
            <person name="Rasinkangas P."/>
            <person name="Parkhill J."/>
            <person name="Rea M.C."/>
            <person name="O'Sullivan O."/>
            <person name="Ritari J."/>
            <person name="Douillard F.P."/>
            <person name="Paul Ross R."/>
            <person name="Yang R."/>
            <person name="Briner A.E."/>
            <person name="Felis G.E."/>
            <person name="de Vos W.M."/>
            <person name="Barrangou R."/>
            <person name="Klaenhammer T.R."/>
            <person name="Caufield P.W."/>
            <person name="Cui Y."/>
            <person name="Zhang H."/>
            <person name="O'Toole P.W."/>
        </authorList>
    </citation>
    <scope>NUCLEOTIDE SEQUENCE [LARGE SCALE GENOMIC DNA]</scope>
    <source>
        <strain evidence="4 5">DSM 20634</strain>
    </source>
</reference>
<dbReference type="Pfam" id="PF01553">
    <property type="entry name" value="Acyltransferase"/>
    <property type="match status" value="1"/>
</dbReference>
<dbReference type="SMART" id="SM00563">
    <property type="entry name" value="PlsC"/>
    <property type="match status" value="1"/>
</dbReference>
<evidence type="ECO:0000259" key="3">
    <source>
        <dbReference type="SMART" id="SM00563"/>
    </source>
</evidence>
<keyword evidence="1 4" id="KW-0808">Transferase</keyword>
<sequence length="209" mass="23915">MFYSILRVIVRVLLYIVNGKPHYLNRENLPEGNYILVGPHRTWFDPVYYALAASPKKFSFMAKQELFKNPIVRFILKHVNGYPVDRENPGPSVIKRPVRLLKNSELSTIIFPSGSRYSDQLKGGAVVIAKMAGVPLIPTVYQGPLTFKSLFTRQKVTVAFGQPITIDRKMKLSDDNQHLVEQQMQAAFDALDKQIDPNFQYVIPQKHQK</sequence>
<proteinExistence type="predicted"/>
<dbReference type="CDD" id="cd07989">
    <property type="entry name" value="LPLAT_AGPAT-like"/>
    <property type="match status" value="1"/>
</dbReference>
<dbReference type="PATRIC" id="fig|1423813.3.peg.2056"/>
<keyword evidence="5" id="KW-1185">Reference proteome</keyword>
<dbReference type="RefSeq" id="WP_057777145.1">
    <property type="nucleotide sequence ID" value="NZ_AYYY01000005.1"/>
</dbReference>
<feature type="domain" description="Phospholipid/glycerol acyltransferase" evidence="3">
    <location>
        <begin position="34"/>
        <end position="144"/>
    </location>
</feature>
<evidence type="ECO:0000256" key="1">
    <source>
        <dbReference type="ARBA" id="ARBA00022679"/>
    </source>
</evidence>
<keyword evidence="2 4" id="KW-0012">Acyltransferase</keyword>
<dbReference type="STRING" id="1423813.FC26_GL002019"/>
<gene>
    <name evidence="4" type="ORF">FC26_GL002019</name>
</gene>
<protein>
    <submittedName>
        <fullName evidence="4">1-acyl-sn-glycerol-3-phosphate acyltransferase</fullName>
    </submittedName>
</protein>
<dbReference type="GO" id="GO:0003841">
    <property type="term" value="F:1-acylglycerol-3-phosphate O-acyltransferase activity"/>
    <property type="evidence" value="ECO:0007669"/>
    <property type="project" value="TreeGrafter"/>
</dbReference>
<evidence type="ECO:0000313" key="4">
    <source>
        <dbReference type="EMBL" id="KRM62445.1"/>
    </source>
</evidence>
<dbReference type="AlphaFoldDB" id="A0A0R2A5X4"/>
<dbReference type="PANTHER" id="PTHR10434:SF40">
    <property type="entry name" value="1-ACYL-SN-GLYCEROL-3-PHOSPHATE ACYLTRANSFERASE"/>
    <property type="match status" value="1"/>
</dbReference>
<comment type="caution">
    <text evidence="4">The sequence shown here is derived from an EMBL/GenBank/DDBJ whole genome shotgun (WGS) entry which is preliminary data.</text>
</comment>
<evidence type="ECO:0000313" key="5">
    <source>
        <dbReference type="Proteomes" id="UP000051733"/>
    </source>
</evidence>
<dbReference type="InterPro" id="IPR002123">
    <property type="entry name" value="Plipid/glycerol_acylTrfase"/>
</dbReference>
<dbReference type="GO" id="GO:0006654">
    <property type="term" value="P:phosphatidic acid biosynthetic process"/>
    <property type="evidence" value="ECO:0007669"/>
    <property type="project" value="TreeGrafter"/>
</dbReference>
<dbReference type="EMBL" id="AYYY01000005">
    <property type="protein sequence ID" value="KRM62445.1"/>
    <property type="molecule type" value="Genomic_DNA"/>
</dbReference>
<dbReference type="Proteomes" id="UP000051733">
    <property type="component" value="Unassembled WGS sequence"/>
</dbReference>
<evidence type="ECO:0000256" key="2">
    <source>
        <dbReference type="ARBA" id="ARBA00023315"/>
    </source>
</evidence>
<dbReference type="SUPFAM" id="SSF69593">
    <property type="entry name" value="Glycerol-3-phosphate (1)-acyltransferase"/>
    <property type="match status" value="1"/>
</dbReference>
<name>A0A0R2A5X4_9LACO</name>
<accession>A0A0R2A5X4</accession>
<organism evidence="4 5">
    <name type="scientific">Paucilactobacillus vaccinostercus DSM 20634</name>
    <dbReference type="NCBI Taxonomy" id="1423813"/>
    <lineage>
        <taxon>Bacteria</taxon>
        <taxon>Bacillati</taxon>
        <taxon>Bacillota</taxon>
        <taxon>Bacilli</taxon>
        <taxon>Lactobacillales</taxon>
        <taxon>Lactobacillaceae</taxon>
        <taxon>Paucilactobacillus</taxon>
    </lineage>
</organism>
<dbReference type="PANTHER" id="PTHR10434">
    <property type="entry name" value="1-ACYL-SN-GLYCEROL-3-PHOSPHATE ACYLTRANSFERASE"/>
    <property type="match status" value="1"/>
</dbReference>